<sequence>MGLKKLWNRLSLTQQFGLMASIVMLASMAVMGTWVEDQIEKGVTTNASVTTALFLDSFISPLTQELKNSETLSIGPVLALDEVLGKPDILKRVFSVKLWKPDGVVAYSNDLSLVGEKFPLSKGLKTALDGQVYSDFKEKGTNIPLQGVAPGHPVLEIYSPIREPWTGEIIAVMEFYEDATGLAQTIKGARQQSWLMVAATTLVMALVLVGIVHSGTVLIERQRRSLQKALDENSTLLRRIERASGRSAELTERQLRRVSADLHDGPAQLISLAALRIGSLTLKHNDKKTLGEVTAISSALDEAMGDIRAICKGLSLPEIEKQSLSEIIRAVIGSHEAHSATNVALELPDMNIELEPHVKICIYRFVQEGLNNAFRHGAGRGQRVVATLSEDNCLQISVYNDFAAAEQKTELDQNSKTLESSGLGLIGLRERVEALGGDFSFECSQEKGAHLQMSVNLGVRIN</sequence>
<evidence type="ECO:0000256" key="2">
    <source>
        <dbReference type="ARBA" id="ARBA00012438"/>
    </source>
</evidence>
<reference evidence="12" key="1">
    <citation type="submission" date="2018-06" db="EMBL/GenBank/DDBJ databases">
        <authorList>
            <person name="Zhirakovskaya E."/>
        </authorList>
    </citation>
    <scope>NUCLEOTIDE SEQUENCE</scope>
</reference>
<keyword evidence="9" id="KW-1133">Transmembrane helix</keyword>
<accession>A0A3B0TK90</accession>
<evidence type="ECO:0000256" key="7">
    <source>
        <dbReference type="ARBA" id="ARBA00022840"/>
    </source>
</evidence>
<evidence type="ECO:0000256" key="1">
    <source>
        <dbReference type="ARBA" id="ARBA00000085"/>
    </source>
</evidence>
<keyword evidence="3" id="KW-0597">Phosphoprotein</keyword>
<proteinExistence type="predicted"/>
<dbReference type="Pfam" id="PF07730">
    <property type="entry name" value="HisKA_3"/>
    <property type="match status" value="1"/>
</dbReference>
<dbReference type="InterPro" id="IPR036890">
    <property type="entry name" value="HATPase_C_sf"/>
</dbReference>
<evidence type="ECO:0000259" key="10">
    <source>
        <dbReference type="Pfam" id="PF02518"/>
    </source>
</evidence>
<evidence type="ECO:0000256" key="4">
    <source>
        <dbReference type="ARBA" id="ARBA00022679"/>
    </source>
</evidence>
<keyword evidence="9" id="KW-0812">Transmembrane</keyword>
<dbReference type="Gene3D" id="3.30.565.10">
    <property type="entry name" value="Histidine kinase-like ATPase, C-terminal domain"/>
    <property type="match status" value="1"/>
</dbReference>
<dbReference type="PANTHER" id="PTHR24421:SF10">
    <property type="entry name" value="NITRATE_NITRITE SENSOR PROTEIN NARQ"/>
    <property type="match status" value="1"/>
</dbReference>
<dbReference type="InterPro" id="IPR050482">
    <property type="entry name" value="Sensor_HK_TwoCompSys"/>
</dbReference>
<name>A0A3B0TK90_9ZZZZ</name>
<dbReference type="InterPro" id="IPR011712">
    <property type="entry name" value="Sig_transdc_His_kin_sub3_dim/P"/>
</dbReference>
<keyword evidence="9" id="KW-0472">Membrane</keyword>
<dbReference type="AlphaFoldDB" id="A0A3B0TK90"/>
<protein>
    <recommendedName>
        <fullName evidence="2">histidine kinase</fullName>
        <ecNumber evidence="2">2.7.13.3</ecNumber>
    </recommendedName>
</protein>
<evidence type="ECO:0000256" key="9">
    <source>
        <dbReference type="SAM" id="Phobius"/>
    </source>
</evidence>
<dbReference type="EMBL" id="UOEO01000065">
    <property type="protein sequence ID" value="VAW17160.1"/>
    <property type="molecule type" value="Genomic_DNA"/>
</dbReference>
<evidence type="ECO:0000256" key="5">
    <source>
        <dbReference type="ARBA" id="ARBA00022741"/>
    </source>
</evidence>
<evidence type="ECO:0000313" key="12">
    <source>
        <dbReference type="EMBL" id="VAW17160.1"/>
    </source>
</evidence>
<evidence type="ECO:0000256" key="6">
    <source>
        <dbReference type="ARBA" id="ARBA00022777"/>
    </source>
</evidence>
<feature type="transmembrane region" description="Helical" evidence="9">
    <location>
        <begin position="12"/>
        <end position="35"/>
    </location>
</feature>
<dbReference type="SUPFAM" id="SSF55874">
    <property type="entry name" value="ATPase domain of HSP90 chaperone/DNA topoisomerase II/histidine kinase"/>
    <property type="match status" value="1"/>
</dbReference>
<evidence type="ECO:0000259" key="11">
    <source>
        <dbReference type="Pfam" id="PF07730"/>
    </source>
</evidence>
<dbReference type="GO" id="GO:0016020">
    <property type="term" value="C:membrane"/>
    <property type="evidence" value="ECO:0007669"/>
    <property type="project" value="InterPro"/>
</dbReference>
<dbReference type="CDD" id="cd16917">
    <property type="entry name" value="HATPase_UhpB-NarQ-NarX-like"/>
    <property type="match status" value="1"/>
</dbReference>
<feature type="transmembrane region" description="Helical" evidence="9">
    <location>
        <begin position="194"/>
        <end position="219"/>
    </location>
</feature>
<feature type="domain" description="Histidine kinase/HSP90-like ATPase" evidence="10">
    <location>
        <begin position="362"/>
        <end position="455"/>
    </location>
</feature>
<dbReference type="GO" id="GO:0005524">
    <property type="term" value="F:ATP binding"/>
    <property type="evidence" value="ECO:0007669"/>
    <property type="project" value="UniProtKB-KW"/>
</dbReference>
<keyword evidence="4" id="KW-0808">Transferase</keyword>
<dbReference type="GO" id="GO:0000155">
    <property type="term" value="F:phosphorelay sensor kinase activity"/>
    <property type="evidence" value="ECO:0007669"/>
    <property type="project" value="InterPro"/>
</dbReference>
<dbReference type="InterPro" id="IPR003594">
    <property type="entry name" value="HATPase_dom"/>
</dbReference>
<keyword evidence="6" id="KW-0418">Kinase</keyword>
<feature type="coiled-coil region" evidence="8">
    <location>
        <begin position="219"/>
        <end position="246"/>
    </location>
</feature>
<dbReference type="PANTHER" id="PTHR24421">
    <property type="entry name" value="NITRATE/NITRITE SENSOR PROTEIN NARX-RELATED"/>
    <property type="match status" value="1"/>
</dbReference>
<keyword evidence="8" id="KW-0175">Coiled coil</keyword>
<dbReference type="Pfam" id="PF02518">
    <property type="entry name" value="HATPase_c"/>
    <property type="match status" value="1"/>
</dbReference>
<feature type="domain" description="Signal transduction histidine kinase subgroup 3 dimerisation and phosphoacceptor" evidence="11">
    <location>
        <begin position="256"/>
        <end position="317"/>
    </location>
</feature>
<organism evidence="12">
    <name type="scientific">hydrothermal vent metagenome</name>
    <dbReference type="NCBI Taxonomy" id="652676"/>
    <lineage>
        <taxon>unclassified sequences</taxon>
        <taxon>metagenomes</taxon>
        <taxon>ecological metagenomes</taxon>
    </lineage>
</organism>
<dbReference type="EC" id="2.7.13.3" evidence="2"/>
<dbReference type="GO" id="GO:0046983">
    <property type="term" value="F:protein dimerization activity"/>
    <property type="evidence" value="ECO:0007669"/>
    <property type="project" value="InterPro"/>
</dbReference>
<evidence type="ECO:0000256" key="3">
    <source>
        <dbReference type="ARBA" id="ARBA00022553"/>
    </source>
</evidence>
<evidence type="ECO:0000256" key="8">
    <source>
        <dbReference type="SAM" id="Coils"/>
    </source>
</evidence>
<keyword evidence="7" id="KW-0067">ATP-binding</keyword>
<gene>
    <name evidence="12" type="ORF">MNBD_ALPHA12-2202</name>
</gene>
<keyword evidence="5" id="KW-0547">Nucleotide-binding</keyword>
<comment type="catalytic activity">
    <reaction evidence="1">
        <text>ATP + protein L-histidine = ADP + protein N-phospho-L-histidine.</text>
        <dbReference type="EC" id="2.7.13.3"/>
    </reaction>
</comment>